<evidence type="ECO:0000313" key="2">
    <source>
        <dbReference type="EMBL" id="JAG87458.1"/>
    </source>
</evidence>
<comment type="similarity">
    <text evidence="1">Belongs to the LOR family.</text>
</comment>
<name>A0A0C9S829_9CONI</name>
<dbReference type="InterPro" id="IPR025659">
    <property type="entry name" value="Tubby-like_C"/>
</dbReference>
<dbReference type="Gene3D" id="2.40.160.200">
    <property type="entry name" value="LURP1-related"/>
    <property type="match status" value="1"/>
</dbReference>
<dbReference type="Pfam" id="PF04525">
    <property type="entry name" value="LOR"/>
    <property type="match status" value="1"/>
</dbReference>
<protein>
    <submittedName>
        <fullName evidence="2">TSA: Wollemia nobilis Ref_Wollemi_Transcript_12479_1226 transcribed RNA sequence</fullName>
    </submittedName>
</protein>
<dbReference type="EMBL" id="GCHU01012404">
    <property type="protein sequence ID" value="JAG87458.1"/>
    <property type="molecule type" value="Transcribed_RNA"/>
</dbReference>
<dbReference type="PANTHER" id="PTHR31087:SF85">
    <property type="entry name" value="PROTEIN LURP-ONE-RELATED 7"/>
    <property type="match status" value="1"/>
</dbReference>
<dbReference type="PANTHER" id="PTHR31087">
    <property type="match status" value="1"/>
</dbReference>
<dbReference type="InterPro" id="IPR007612">
    <property type="entry name" value="LOR"/>
</dbReference>
<sequence>MAYQQQPIFQDQGVCVVGQQFCAPYPIELTVQQKAISFSGGDFTVTDSAGNVVFKVAGKVMSLHDRRVLQDAAGNPLLTMKQKTFTMHKRWEAFKGDSSDQQNFLFTARKSSMLQLKTALDVFLAGNKEEKHSDFHVKGSFLERSCTIYRGDRIVAEMKRKYTVTNVVLGKDTYAVVMQPGIDYAFIVALIVLLDEINDDRTDE</sequence>
<dbReference type="SUPFAM" id="SSF54518">
    <property type="entry name" value="Tubby C-terminal domain-like"/>
    <property type="match status" value="1"/>
</dbReference>
<accession>A0A0C9S829</accession>
<dbReference type="AlphaFoldDB" id="A0A0C9S829"/>
<organism evidence="2">
    <name type="scientific">Wollemia nobilis</name>
    <dbReference type="NCBI Taxonomy" id="56998"/>
    <lineage>
        <taxon>Eukaryota</taxon>
        <taxon>Viridiplantae</taxon>
        <taxon>Streptophyta</taxon>
        <taxon>Embryophyta</taxon>
        <taxon>Tracheophyta</taxon>
        <taxon>Spermatophyta</taxon>
        <taxon>Pinopsida</taxon>
        <taxon>Pinidae</taxon>
        <taxon>Conifers II</taxon>
        <taxon>Araucariales</taxon>
        <taxon>Araucariaceae</taxon>
        <taxon>Wollemia</taxon>
    </lineage>
</organism>
<dbReference type="InterPro" id="IPR038595">
    <property type="entry name" value="LOR_sf"/>
</dbReference>
<reference evidence="2" key="1">
    <citation type="submission" date="2015-02" db="EMBL/GenBank/DDBJ databases">
        <title>A transcriptome of Wollemia nobilis - a relic of Gondwana.</title>
        <authorList>
            <person name="Chia J.Y."/>
            <person name="Leong Y.S."/>
            <person name="Abdul Karim S."/>
            <person name="Wan Azmi N."/>
            <person name="Hercus R."/>
            <person name="Croft L."/>
        </authorList>
    </citation>
    <scope>NUCLEOTIDE SEQUENCE</scope>
    <source>
        <strain evidence="2">MaeBrown</strain>
        <tissue evidence="2">Leaf</tissue>
    </source>
</reference>
<evidence type="ECO:0000256" key="1">
    <source>
        <dbReference type="ARBA" id="ARBA00005437"/>
    </source>
</evidence>
<proteinExistence type="inferred from homology"/>